<dbReference type="Gene3D" id="2.130.10.10">
    <property type="entry name" value="YVTN repeat-like/Quinoprotein amine dehydrogenase"/>
    <property type="match status" value="1"/>
</dbReference>
<dbReference type="RefSeq" id="XP_001712236.1">
    <property type="nucleotide sequence ID" value="XM_001712184.1"/>
</dbReference>
<keyword evidence="2" id="KW-0677">Repeat</keyword>
<dbReference type="GO" id="GO:0034511">
    <property type="term" value="F:U3 snoRNA binding"/>
    <property type="evidence" value="ECO:0007669"/>
    <property type="project" value="TreeGrafter"/>
</dbReference>
<dbReference type="GO" id="GO:0005730">
    <property type="term" value="C:nucleolus"/>
    <property type="evidence" value="ECO:0007669"/>
    <property type="project" value="TreeGrafter"/>
</dbReference>
<dbReference type="GO" id="GO:0000480">
    <property type="term" value="P:endonucleolytic cleavage in 5'-ETS of tricistronic rRNA transcript (SSU-rRNA, 5.8S rRNA, LSU-rRNA)"/>
    <property type="evidence" value="ECO:0007669"/>
    <property type="project" value="TreeGrafter"/>
</dbReference>
<dbReference type="InterPro" id="IPR015943">
    <property type="entry name" value="WD40/YVTN_repeat-like_dom_sf"/>
</dbReference>
<reference evidence="4 5" key="1">
    <citation type="journal article" date="2007" name="Proc. Natl. Acad. Sci. U.S.A.">
        <title>Nucleomorph genome of Hemiselmis andersenii reveals complete intron loss and compaction as a driver of protein structure and function.</title>
        <authorList>
            <person name="Lane C.E."/>
            <person name="van den Heuvel K."/>
            <person name="Kozera C."/>
            <person name="Curtis B.A."/>
            <person name="Parsons B.J."/>
            <person name="Bowman S."/>
            <person name="Archibald J.M."/>
        </authorList>
    </citation>
    <scope>NUCLEOTIDE SEQUENCE [LARGE SCALE GENOMIC DNA]</scope>
    <source>
        <strain evidence="4 5">CCMP644</strain>
    </source>
</reference>
<evidence type="ECO:0000313" key="4">
    <source>
        <dbReference type="EMBL" id="ABW97911.1"/>
    </source>
</evidence>
<geneLocation type="nucleomorph" evidence="4"/>
<dbReference type="PROSITE" id="PS50082">
    <property type="entry name" value="WD_REPEATS_2"/>
    <property type="match status" value="1"/>
</dbReference>
<dbReference type="SMART" id="SM00320">
    <property type="entry name" value="WD40"/>
    <property type="match status" value="4"/>
</dbReference>
<dbReference type="InterPro" id="IPR036322">
    <property type="entry name" value="WD40_repeat_dom_sf"/>
</dbReference>
<dbReference type="EMBL" id="CP000881">
    <property type="protein sequence ID" value="ABW97911.1"/>
    <property type="molecule type" value="Genomic_DNA"/>
</dbReference>
<dbReference type="AlphaFoldDB" id="A9BK78"/>
<accession>A9BK78</accession>
<dbReference type="GeneID" id="5739576"/>
<dbReference type="InterPro" id="IPR001680">
    <property type="entry name" value="WD40_rpt"/>
</dbReference>
<keyword evidence="4" id="KW-0542">Nucleomorph</keyword>
<dbReference type="PANTHER" id="PTHR19854">
    <property type="entry name" value="TRANSDUCIN BETA-LIKE 3"/>
    <property type="match status" value="1"/>
</dbReference>
<evidence type="ECO:0000256" key="3">
    <source>
        <dbReference type="PROSITE-ProRule" id="PRU00221"/>
    </source>
</evidence>
<sequence>MPKNPQIGSSSQHKSTFRVFAEFLTVSDNRNIVNCKKISKFENSLFFGSIFMNKLFIFIKIKTEIILFQILKIKEELITKFSFSEKKNKILFCTSKNNLHLFSNTGKRAFNNPKKKLKKFFKSWSIFNTKKKNERIISIGFDFSEKFVLISYKNEKIHILNLKGEEQKTIKWNTFFELKKAFLKDLTFGKLYGILNSNHFVYYDLFKKKFRKIFQFKIFEKFTIVKKKNQIEIFCLCHKIKIQKIFLESFVETFFFISDIKYFIFKKEIIFLCEINNFKKKICEFYPASKIFKTETKLTNPKIKKKNSSNFIFLFMIKKEGGNFEFFKPLSEKVNIFVNFNVFSSKLNKILDVKFFGGGNFFIIASNSNSIEIKTRKNFIHKGFFHYKKTLIGEIKTKGKILIALNNKGQIIVWDIILQDPIFCFLPFQSKLGVFSFLKLDKSNGFLITGEKNGIIKKWQIQFQVPIKTNLLLSNFSNKIRINSIAISANGKIIAISLINKKVFLWKCTQDSYFFYFGVFNRCVWALDFSPIDKTIVSGGGDGSVNVYCISTGHLLKKTEGHFYPVICCKFGFDGLLIFSSSSDGKIKIWRTDTAICVNTLSNHYDSIWNFDVSKNSTMLISGCLEGKIVILKDFGLEISIFKKKNLNSFVVLQKFFQKDSLYKISLKMIQKLISMYDPVLLYDFLIFIYDNFKETFLKIFLVLFQKVTYFEKIFFFRSLILWITQKSNFMFLQFLIEKIFSSSFSFIFLERNSILFEYLFFYVKKYFFKIKNLIINI</sequence>
<organism evidence="4 5">
    <name type="scientific">Hemiselmis andersenii</name>
    <name type="common">Cryptophyte alga</name>
    <dbReference type="NCBI Taxonomy" id="464988"/>
    <lineage>
        <taxon>Eukaryota</taxon>
        <taxon>Cryptophyceae</taxon>
        <taxon>Cryptomonadales</taxon>
        <taxon>Hemiselmidaceae</taxon>
        <taxon>Hemiselmis</taxon>
    </lineage>
</organism>
<dbReference type="PROSITE" id="PS50294">
    <property type="entry name" value="WD_REPEATS_REGION"/>
    <property type="match status" value="1"/>
</dbReference>
<gene>
    <name evidence="4" type="ORF">HAN_1g66</name>
</gene>
<dbReference type="SUPFAM" id="SSF50978">
    <property type="entry name" value="WD40 repeat-like"/>
    <property type="match status" value="2"/>
</dbReference>
<dbReference type="Pfam" id="PF00400">
    <property type="entry name" value="WD40"/>
    <property type="match status" value="3"/>
</dbReference>
<dbReference type="GO" id="GO:0000472">
    <property type="term" value="P:endonucleolytic cleavage to generate mature 5'-end of SSU-rRNA from (SSU-rRNA, 5.8S rRNA, LSU-rRNA)"/>
    <property type="evidence" value="ECO:0007669"/>
    <property type="project" value="TreeGrafter"/>
</dbReference>
<dbReference type="GO" id="GO:0030686">
    <property type="term" value="C:90S preribosome"/>
    <property type="evidence" value="ECO:0007669"/>
    <property type="project" value="TreeGrafter"/>
</dbReference>
<dbReference type="Proteomes" id="UP000243127">
    <property type="component" value="Nucleomorph 1"/>
</dbReference>
<dbReference type="PANTHER" id="PTHR19854:SF15">
    <property type="entry name" value="TRANSDUCIN BETA-LIKE PROTEIN 3"/>
    <property type="match status" value="1"/>
</dbReference>
<name>A9BK78_HEMAN</name>
<evidence type="ECO:0000256" key="1">
    <source>
        <dbReference type="ARBA" id="ARBA00022574"/>
    </source>
</evidence>
<proteinExistence type="predicted"/>
<feature type="repeat" description="WD" evidence="3">
    <location>
        <begin position="559"/>
        <end position="600"/>
    </location>
</feature>
<evidence type="ECO:0000313" key="5">
    <source>
        <dbReference type="Proteomes" id="UP000243127"/>
    </source>
</evidence>
<protein>
    <submittedName>
        <fullName evidence="4">Tbl3</fullName>
    </submittedName>
</protein>
<keyword evidence="1 3" id="KW-0853">WD repeat</keyword>
<evidence type="ECO:0000256" key="2">
    <source>
        <dbReference type="ARBA" id="ARBA00022737"/>
    </source>
</evidence>